<keyword evidence="2" id="KW-1133">Transmembrane helix</keyword>
<evidence type="ECO:0000256" key="2">
    <source>
        <dbReference type="SAM" id="Phobius"/>
    </source>
</evidence>
<keyword evidence="2" id="KW-0472">Membrane</keyword>
<feature type="transmembrane region" description="Helical" evidence="2">
    <location>
        <begin position="117"/>
        <end position="136"/>
    </location>
</feature>
<accession>A0AAT9HRQ5</accession>
<dbReference type="AlphaFoldDB" id="A0AAT9HRQ5"/>
<sequence length="212" mass="22951">MVLPRDTRVRVTASRGSHEPHGKRRHTAASAAVPASSAATDSSQGAPLVLRVSRRVLWVGTAAVPLHNIAWVDAFRLKPDWGAAFLRLLKWLFGAFLVYVAIYYASEGEARLGDDGGPAVIVFVIGLVVTFSELFSSKKPVLVVEMNSGSRVIVTLPTVDELRQIAGRIVDAIDNPAAEFTTIVQKVNNRQTNNYGPVVNMTGGRENTGFKL</sequence>
<dbReference type="EMBL" id="AP035768">
    <property type="protein sequence ID" value="BFO20154.1"/>
    <property type="molecule type" value="Genomic_DNA"/>
</dbReference>
<feature type="transmembrane region" description="Helical" evidence="2">
    <location>
        <begin position="84"/>
        <end position="105"/>
    </location>
</feature>
<feature type="region of interest" description="Disordered" evidence="1">
    <location>
        <begin position="1"/>
        <end position="30"/>
    </location>
</feature>
<proteinExistence type="predicted"/>
<name>A0AAT9HRQ5_9ACTN</name>
<evidence type="ECO:0000256" key="1">
    <source>
        <dbReference type="SAM" id="MobiDB-lite"/>
    </source>
</evidence>
<dbReference type="Pfam" id="PF19744">
    <property type="entry name" value="DUF6232"/>
    <property type="match status" value="1"/>
</dbReference>
<organism evidence="3">
    <name type="scientific">Streptomyces haneummycinicus</name>
    <dbReference type="NCBI Taxonomy" id="3074435"/>
    <lineage>
        <taxon>Bacteria</taxon>
        <taxon>Bacillati</taxon>
        <taxon>Actinomycetota</taxon>
        <taxon>Actinomycetes</taxon>
        <taxon>Kitasatosporales</taxon>
        <taxon>Streptomycetaceae</taxon>
        <taxon>Streptomyces</taxon>
    </lineage>
</organism>
<reference evidence="3" key="1">
    <citation type="submission" date="2024-06" db="EMBL/GenBank/DDBJ databases">
        <authorList>
            <consortium name="consrtm"/>
            <person name="Uemura M."/>
            <person name="Terahara T."/>
        </authorList>
    </citation>
    <scope>NUCLEOTIDE SEQUENCE</scope>
    <source>
        <strain evidence="3">KM77-8</strain>
    </source>
</reference>
<protein>
    <submittedName>
        <fullName evidence="3">Uncharacterized protein</fullName>
    </submittedName>
</protein>
<dbReference type="InterPro" id="IPR045629">
    <property type="entry name" value="DUF6232"/>
</dbReference>
<evidence type="ECO:0000313" key="3">
    <source>
        <dbReference type="EMBL" id="BFO20154.1"/>
    </source>
</evidence>
<reference evidence="3" key="2">
    <citation type="submission" date="2024-07" db="EMBL/GenBank/DDBJ databases">
        <title>Streptomyces haneummycinica sp. nov., a new antibiotic-producing actinobacterium isolated from marine sediment.</title>
        <authorList>
            <person name="Uemura M."/>
            <person name="Hamada M."/>
            <person name="Hirano S."/>
            <person name="Kobayashi K."/>
            <person name="Ohshiro T."/>
            <person name="Kobayashi T."/>
            <person name="Terahara T."/>
        </authorList>
    </citation>
    <scope>NUCLEOTIDE SEQUENCE</scope>
    <source>
        <strain evidence="3">KM77-8</strain>
    </source>
</reference>
<keyword evidence="2" id="KW-0812">Transmembrane</keyword>
<gene>
    <name evidence="3" type="ORF">SHKM778_65420</name>
</gene>